<feature type="region of interest" description="Disordered" evidence="7">
    <location>
        <begin position="130"/>
        <end position="150"/>
    </location>
</feature>
<dbReference type="GO" id="GO:0005581">
    <property type="term" value="C:collagen trimer"/>
    <property type="evidence" value="ECO:0007669"/>
    <property type="project" value="UniProtKB-KW"/>
</dbReference>
<dbReference type="GO" id="GO:0005737">
    <property type="term" value="C:cytoplasm"/>
    <property type="evidence" value="ECO:0007669"/>
    <property type="project" value="UniProtKB-SubCell"/>
</dbReference>
<dbReference type="VEuPathDB" id="VectorBase:LDEU008334"/>
<evidence type="ECO:0000256" key="3">
    <source>
        <dbReference type="ARBA" id="ARBA00022490"/>
    </source>
</evidence>
<dbReference type="PANTHER" id="PTHR19308">
    <property type="entry name" value="PHOSPHATIDYLCHOLINE TRANSFER PROTEIN"/>
    <property type="match status" value="1"/>
</dbReference>
<evidence type="ECO:0000256" key="6">
    <source>
        <dbReference type="SAM" id="Coils"/>
    </source>
</evidence>
<keyword evidence="9" id="KW-0176">Collagen</keyword>
<dbReference type="GO" id="GO:0008289">
    <property type="term" value="F:lipid binding"/>
    <property type="evidence" value="ECO:0007669"/>
    <property type="project" value="InterPro"/>
</dbReference>
<feature type="compositionally biased region" description="Basic and acidic residues" evidence="7">
    <location>
        <begin position="130"/>
        <end position="144"/>
    </location>
</feature>
<keyword evidence="2" id="KW-0813">Transport</keyword>
<dbReference type="InterPro" id="IPR002913">
    <property type="entry name" value="START_lipid-bd_dom"/>
</dbReference>
<reference evidence="9 10" key="1">
    <citation type="journal article" date="2018" name="Gigascience">
        <title>Genomes of trombidid mites reveal novel predicted allergens and laterally-transferred genes associated with secondary metabolism.</title>
        <authorList>
            <person name="Dong X."/>
            <person name="Chaisiri K."/>
            <person name="Xia D."/>
            <person name="Armstrong S.D."/>
            <person name="Fang Y."/>
            <person name="Donnelly M.J."/>
            <person name="Kadowaki T."/>
            <person name="McGarry J.W."/>
            <person name="Darby A.C."/>
            <person name="Makepeace B.L."/>
        </authorList>
    </citation>
    <scope>NUCLEOTIDE SEQUENCE [LARGE SCALE GENOMIC DNA]</scope>
    <source>
        <strain evidence="9">UoL-UT</strain>
    </source>
</reference>
<dbReference type="CDD" id="cd08872">
    <property type="entry name" value="START_STARD11-like"/>
    <property type="match status" value="1"/>
</dbReference>
<keyword evidence="10" id="KW-1185">Reference proteome</keyword>
<dbReference type="PANTHER" id="PTHR19308:SF53">
    <property type="entry name" value="CERAMIDE TRANSFER PROTEIN"/>
    <property type="match status" value="1"/>
</dbReference>
<dbReference type="SUPFAM" id="SSF55961">
    <property type="entry name" value="Bet v1-like"/>
    <property type="match status" value="1"/>
</dbReference>
<proteinExistence type="predicted"/>
<evidence type="ECO:0000259" key="8">
    <source>
        <dbReference type="PROSITE" id="PS50848"/>
    </source>
</evidence>
<feature type="domain" description="START" evidence="8">
    <location>
        <begin position="184"/>
        <end position="383"/>
    </location>
</feature>
<dbReference type="Pfam" id="PF01852">
    <property type="entry name" value="START"/>
    <property type="match status" value="1"/>
</dbReference>
<dbReference type="InterPro" id="IPR023393">
    <property type="entry name" value="START-like_dom_sf"/>
</dbReference>
<keyword evidence="3" id="KW-0963">Cytoplasm</keyword>
<keyword evidence="5" id="KW-0445">Lipid transport</keyword>
<dbReference type="InterPro" id="IPR051213">
    <property type="entry name" value="START_lipid_transfer"/>
</dbReference>
<evidence type="ECO:0000313" key="10">
    <source>
        <dbReference type="Proteomes" id="UP000288716"/>
    </source>
</evidence>
<name>A0A443S822_9ACAR</name>
<dbReference type="EMBL" id="NCKV01006022">
    <property type="protein sequence ID" value="RWS23706.1"/>
    <property type="molecule type" value="Genomic_DNA"/>
</dbReference>
<keyword evidence="4 6" id="KW-0175">Coiled coil</keyword>
<evidence type="ECO:0000256" key="5">
    <source>
        <dbReference type="ARBA" id="ARBA00023055"/>
    </source>
</evidence>
<dbReference type="PROSITE" id="PS50848">
    <property type="entry name" value="START"/>
    <property type="match status" value="1"/>
</dbReference>
<organism evidence="9 10">
    <name type="scientific">Leptotrombidium deliense</name>
    <dbReference type="NCBI Taxonomy" id="299467"/>
    <lineage>
        <taxon>Eukaryota</taxon>
        <taxon>Metazoa</taxon>
        <taxon>Ecdysozoa</taxon>
        <taxon>Arthropoda</taxon>
        <taxon>Chelicerata</taxon>
        <taxon>Arachnida</taxon>
        <taxon>Acari</taxon>
        <taxon>Acariformes</taxon>
        <taxon>Trombidiformes</taxon>
        <taxon>Prostigmata</taxon>
        <taxon>Anystina</taxon>
        <taxon>Parasitengona</taxon>
        <taxon>Trombiculoidea</taxon>
        <taxon>Trombiculidae</taxon>
        <taxon>Leptotrombidium</taxon>
    </lineage>
</organism>
<feature type="coiled-coil region" evidence="6">
    <location>
        <begin position="55"/>
        <end position="89"/>
    </location>
</feature>
<dbReference type="Proteomes" id="UP000288716">
    <property type="component" value="Unassembled WGS sequence"/>
</dbReference>
<dbReference type="GO" id="GO:0035621">
    <property type="term" value="P:ER to Golgi ceramide transport"/>
    <property type="evidence" value="ECO:0007669"/>
    <property type="project" value="TreeGrafter"/>
</dbReference>
<accession>A0A443S822</accession>
<dbReference type="InterPro" id="IPR041952">
    <property type="entry name" value="STARD11_START"/>
</dbReference>
<dbReference type="OrthoDB" id="2344588at2759"/>
<dbReference type="SMART" id="SM00234">
    <property type="entry name" value="START"/>
    <property type="match status" value="1"/>
</dbReference>
<evidence type="ECO:0000256" key="2">
    <source>
        <dbReference type="ARBA" id="ARBA00022448"/>
    </source>
</evidence>
<dbReference type="Gene3D" id="3.30.530.20">
    <property type="match status" value="1"/>
</dbReference>
<protein>
    <submittedName>
        <fullName evidence="9">Collagen type IV alpha-3-binding protein-like protein</fullName>
    </submittedName>
</protein>
<evidence type="ECO:0000256" key="4">
    <source>
        <dbReference type="ARBA" id="ARBA00023054"/>
    </source>
</evidence>
<dbReference type="AlphaFoldDB" id="A0A443S822"/>
<evidence type="ECO:0000256" key="7">
    <source>
        <dbReference type="SAM" id="MobiDB-lite"/>
    </source>
</evidence>
<dbReference type="STRING" id="299467.A0A443S822"/>
<comment type="caution">
    <text evidence="9">The sequence shown here is derived from an EMBL/GenBank/DDBJ whole genome shotgun (WGS) entry which is preliminary data.</text>
</comment>
<comment type="subcellular location">
    <subcellularLocation>
        <location evidence="1">Cytoplasm</location>
    </subcellularLocation>
</comment>
<evidence type="ECO:0000256" key="1">
    <source>
        <dbReference type="ARBA" id="ARBA00004496"/>
    </source>
</evidence>
<sequence length="389" mass="45530">MLMELQETKKEQIYPKHLSKDIESQLATMAVDYRGESLTFKATASSLTSTLSQCIEMMQQREDNWKRKLEKEIELRKKLEEALKHSTVESPQKVILLNGPDYEEGPHSKIKEEEFFDALDAMLDKHDKQEEEKRQLKLRAKENRQPSSSLPLSCDHPLWSEIDRITVDQLYYARLDVGEGEGDWQLFAEEGEMRLYKRDLEIDGLVCDPLKAVTTVRGITGHEACYHFFSPDVRWDWENTLESMKVIEEINENTLIFHQIHKRVWPAAQRDTVFWSHIRRSDIPQEKLHDVWIVCNNSTDYVDVPLGRCVRMKMTVSLTCETFIDSLANGCEISRDNLRCRIIYCSTINPGGWAPASVLRALYKREYPKFLKRFTEYVIDAQEKKPIMF</sequence>
<gene>
    <name evidence="9" type="ORF">B4U80_02361</name>
</gene>
<evidence type="ECO:0000313" key="9">
    <source>
        <dbReference type="EMBL" id="RWS23706.1"/>
    </source>
</evidence>